<organism evidence="1 2">
    <name type="scientific">Nelumbo nucifera</name>
    <name type="common">Sacred lotus</name>
    <dbReference type="NCBI Taxonomy" id="4432"/>
    <lineage>
        <taxon>Eukaryota</taxon>
        <taxon>Viridiplantae</taxon>
        <taxon>Streptophyta</taxon>
        <taxon>Embryophyta</taxon>
        <taxon>Tracheophyta</taxon>
        <taxon>Spermatophyta</taxon>
        <taxon>Magnoliopsida</taxon>
        <taxon>Proteales</taxon>
        <taxon>Nelumbonaceae</taxon>
        <taxon>Nelumbo</taxon>
    </lineage>
</organism>
<gene>
    <name evidence="1" type="ORF">HUJ06_021695</name>
</gene>
<evidence type="ECO:0000313" key="1">
    <source>
        <dbReference type="EMBL" id="DAD20232.1"/>
    </source>
</evidence>
<keyword evidence="2" id="KW-1185">Reference proteome</keyword>
<name>A0A822XJQ0_NELNU</name>
<dbReference type="EMBL" id="DUZY01000001">
    <property type="protein sequence ID" value="DAD20232.1"/>
    <property type="molecule type" value="Genomic_DNA"/>
</dbReference>
<proteinExistence type="predicted"/>
<evidence type="ECO:0000313" key="2">
    <source>
        <dbReference type="Proteomes" id="UP000607653"/>
    </source>
</evidence>
<protein>
    <submittedName>
        <fullName evidence="1">Uncharacterized protein</fullName>
    </submittedName>
</protein>
<reference evidence="1 2" key="1">
    <citation type="journal article" date="2020" name="Mol. Biol. Evol.">
        <title>Distinct Expression and Methylation Patterns for Genes with Different Fates following a Single Whole-Genome Duplication in Flowering Plants.</title>
        <authorList>
            <person name="Shi T."/>
            <person name="Rahmani R.S."/>
            <person name="Gugger P.F."/>
            <person name="Wang M."/>
            <person name="Li H."/>
            <person name="Zhang Y."/>
            <person name="Li Z."/>
            <person name="Wang Q."/>
            <person name="Van de Peer Y."/>
            <person name="Marchal K."/>
            <person name="Chen J."/>
        </authorList>
    </citation>
    <scope>NUCLEOTIDE SEQUENCE [LARGE SCALE GENOMIC DNA]</scope>
    <source>
        <tissue evidence="1">Leaf</tissue>
    </source>
</reference>
<dbReference type="Proteomes" id="UP000607653">
    <property type="component" value="Unassembled WGS sequence"/>
</dbReference>
<accession>A0A822XJQ0</accession>
<sequence length="31" mass="3517">MTKIGVPYVTLSFVKCSTQLLLDDHRRLGQP</sequence>
<comment type="caution">
    <text evidence="1">The sequence shown here is derived from an EMBL/GenBank/DDBJ whole genome shotgun (WGS) entry which is preliminary data.</text>
</comment>
<dbReference type="AlphaFoldDB" id="A0A822XJQ0"/>